<dbReference type="InterPro" id="IPR009097">
    <property type="entry name" value="Cyclic_Pdiesterase"/>
</dbReference>
<dbReference type="Gene3D" id="3.90.1140.10">
    <property type="entry name" value="Cyclic phosphodiesterase"/>
    <property type="match status" value="1"/>
</dbReference>
<reference evidence="2" key="1">
    <citation type="submission" date="2023-04" db="EMBL/GenBank/DDBJ databases">
        <title>Complete genome sequence of a phthalic acid esters degrading bacterial strain.</title>
        <authorList>
            <person name="Weng L."/>
            <person name="Jia Y."/>
            <person name="Ren L."/>
        </authorList>
    </citation>
    <scope>NUCLEOTIDE SEQUENCE</scope>
    <source>
        <strain evidence="2">RL-LY01</strain>
    </source>
</reference>
<sequence>MAHSLELLLDDSSDQQVRAEWDALAAAGLPHQGRVASPTNRPHVTLVAASRIDGNADPALAAVAMRLPVGMRLGAPIVFGGGRRSTLARLVVPSSELLSVHAQVSRLSAEFVDPEPADTATASTDGRRMPFAHTTPGQWTPHVTLARRMDAEQLVRAFDILDIRAEIVGEFTALRRWDPDAGTDVVLAGRAC</sequence>
<protein>
    <submittedName>
        <fullName evidence="2">2'-5' RNA ligase family protein</fullName>
    </submittedName>
</protein>
<gene>
    <name evidence="2" type="ORF">P9A14_14090</name>
</gene>
<evidence type="ECO:0000313" key="2">
    <source>
        <dbReference type="EMBL" id="WFP23304.1"/>
    </source>
</evidence>
<dbReference type="SUPFAM" id="SSF55144">
    <property type="entry name" value="LigT-like"/>
    <property type="match status" value="1"/>
</dbReference>
<dbReference type="Proteomes" id="UP001213504">
    <property type="component" value="Chromosome"/>
</dbReference>
<dbReference type="Pfam" id="PF13563">
    <property type="entry name" value="2_5_RNA_ligase2"/>
    <property type="match status" value="1"/>
</dbReference>
<keyword evidence="2" id="KW-0436">Ligase</keyword>
<dbReference type="AlphaFoldDB" id="A0AAX3T2C3"/>
<feature type="region of interest" description="Disordered" evidence="1">
    <location>
        <begin position="115"/>
        <end position="136"/>
    </location>
</feature>
<organism evidence="2 3">
    <name type="scientific">Gordonia hongkongensis</name>
    <dbReference type="NCBI Taxonomy" id="1701090"/>
    <lineage>
        <taxon>Bacteria</taxon>
        <taxon>Bacillati</taxon>
        <taxon>Actinomycetota</taxon>
        <taxon>Actinomycetes</taxon>
        <taxon>Mycobacteriales</taxon>
        <taxon>Gordoniaceae</taxon>
        <taxon>Gordonia</taxon>
    </lineage>
</organism>
<accession>A0AAX3T2C3</accession>
<evidence type="ECO:0000256" key="1">
    <source>
        <dbReference type="SAM" id="MobiDB-lite"/>
    </source>
</evidence>
<dbReference type="GO" id="GO:0016874">
    <property type="term" value="F:ligase activity"/>
    <property type="evidence" value="ECO:0007669"/>
    <property type="project" value="UniProtKB-KW"/>
</dbReference>
<dbReference type="RefSeq" id="WP_068971360.1">
    <property type="nucleotide sequence ID" value="NZ_CP121270.1"/>
</dbReference>
<name>A0AAX3T2C3_9ACTN</name>
<proteinExistence type="predicted"/>
<evidence type="ECO:0000313" key="3">
    <source>
        <dbReference type="Proteomes" id="UP001213504"/>
    </source>
</evidence>
<dbReference type="EMBL" id="CP121270">
    <property type="protein sequence ID" value="WFP23304.1"/>
    <property type="molecule type" value="Genomic_DNA"/>
</dbReference>